<evidence type="ECO:0000256" key="1">
    <source>
        <dbReference type="ARBA" id="ARBA00008857"/>
    </source>
</evidence>
<reference evidence="6 7" key="1">
    <citation type="submission" date="2019-09" db="EMBL/GenBank/DDBJ databases">
        <title>Complete genome sequence of Francisella marina E103-15.</title>
        <authorList>
            <person name="Tekedar H.C."/>
            <person name="Griffin M.J."/>
            <person name="Waldbieser G.C."/>
            <person name="Soto E."/>
        </authorList>
    </citation>
    <scope>NUCLEOTIDE SEQUENCE [LARGE SCALE GENOMIC DNA]</scope>
    <source>
        <strain evidence="6 7">E103-15</strain>
    </source>
</reference>
<dbReference type="Gene3D" id="3.30.160.390">
    <property type="entry name" value="Integrase, DNA-binding domain"/>
    <property type="match status" value="1"/>
</dbReference>
<dbReference type="InterPro" id="IPR050808">
    <property type="entry name" value="Phage_Integrase"/>
</dbReference>
<sequence length="377" mass="44148">MNCTLKLTKSSIANITPADKTIDYYDSEVKGLILRVSKTGVMSFRLRYTLNKKTKLYTIGQLGAITLLQAKTEAQRLNVLIAQGIDIVDKKKQDIKDAQSITYGEYLEEFYFKWFKNNHKSWKKNNSWLKYVCHDLYKKDIDYVNNKNNISKYLNTLKESKHWSNATTNRVLAMIKGSISRAVEYGYIDKNNLSNYKKLPVKSENIRYLHDDETIRFFDNIDNVKEPYKTIILFAYYTGMRKSEILTLSWEDINHVSKSINIKAHKTKTNKSRDVPIHSKLWLEIEKMKIKKHGLIFTKETGEDIKHFEKQWRCFKKKAEIENFRFHDLRHNFCSMLVMKGVPIYTVAQLAGHSDVKTTQIYAHLSPDVKKSAVDMI</sequence>
<accession>A0ABX5ZJN6</accession>
<dbReference type="InterPro" id="IPR013762">
    <property type="entry name" value="Integrase-like_cat_sf"/>
</dbReference>
<evidence type="ECO:0000313" key="7">
    <source>
        <dbReference type="Proteomes" id="UP000322509"/>
    </source>
</evidence>
<name>A0ABX5ZJN6_9GAMM</name>
<dbReference type="InterPro" id="IPR025166">
    <property type="entry name" value="Integrase_DNA_bind_dom"/>
</dbReference>
<evidence type="ECO:0000256" key="2">
    <source>
        <dbReference type="ARBA" id="ARBA00022908"/>
    </source>
</evidence>
<dbReference type="Pfam" id="PF13356">
    <property type="entry name" value="Arm-DNA-bind_3"/>
    <property type="match status" value="1"/>
</dbReference>
<dbReference type="SUPFAM" id="SSF56349">
    <property type="entry name" value="DNA breaking-rejoining enzymes"/>
    <property type="match status" value="1"/>
</dbReference>
<dbReference type="InterPro" id="IPR011010">
    <property type="entry name" value="DNA_brk_join_enz"/>
</dbReference>
<keyword evidence="7" id="KW-1185">Reference proteome</keyword>
<dbReference type="Pfam" id="PF00589">
    <property type="entry name" value="Phage_integrase"/>
    <property type="match status" value="1"/>
</dbReference>
<dbReference type="CDD" id="cd00796">
    <property type="entry name" value="INT_Rci_Hp1_C"/>
    <property type="match status" value="1"/>
</dbReference>
<dbReference type="PROSITE" id="PS51898">
    <property type="entry name" value="TYR_RECOMBINASE"/>
    <property type="match status" value="1"/>
</dbReference>
<dbReference type="Gene3D" id="1.10.443.10">
    <property type="entry name" value="Intergrase catalytic core"/>
    <property type="match status" value="1"/>
</dbReference>
<protein>
    <submittedName>
        <fullName evidence="6">Site-specific integrase</fullName>
    </submittedName>
</protein>
<keyword evidence="2" id="KW-0229">DNA integration</keyword>
<keyword evidence="3" id="KW-0238">DNA-binding</keyword>
<dbReference type="InterPro" id="IPR038488">
    <property type="entry name" value="Integrase_DNA-bd_sf"/>
</dbReference>
<evidence type="ECO:0000256" key="4">
    <source>
        <dbReference type="ARBA" id="ARBA00023172"/>
    </source>
</evidence>
<dbReference type="PANTHER" id="PTHR30629">
    <property type="entry name" value="PROPHAGE INTEGRASE"/>
    <property type="match status" value="1"/>
</dbReference>
<dbReference type="EMBL" id="CP043550">
    <property type="protein sequence ID" value="QEO57604.1"/>
    <property type="molecule type" value="Genomic_DNA"/>
</dbReference>
<dbReference type="Gene3D" id="1.10.150.130">
    <property type="match status" value="1"/>
</dbReference>
<gene>
    <name evidence="6" type="ORF">F0R74_06955</name>
</gene>
<dbReference type="PANTHER" id="PTHR30629:SF2">
    <property type="entry name" value="PROPHAGE INTEGRASE INTS-RELATED"/>
    <property type="match status" value="1"/>
</dbReference>
<evidence type="ECO:0000313" key="6">
    <source>
        <dbReference type="EMBL" id="QEO57604.1"/>
    </source>
</evidence>
<keyword evidence="4" id="KW-0233">DNA recombination</keyword>
<organism evidence="6 7">
    <name type="scientific">Francisella marina</name>
    <dbReference type="NCBI Taxonomy" id="2249302"/>
    <lineage>
        <taxon>Bacteria</taxon>
        <taxon>Pseudomonadati</taxon>
        <taxon>Pseudomonadota</taxon>
        <taxon>Gammaproteobacteria</taxon>
        <taxon>Thiotrichales</taxon>
        <taxon>Francisellaceae</taxon>
        <taxon>Francisella</taxon>
    </lineage>
</organism>
<evidence type="ECO:0000259" key="5">
    <source>
        <dbReference type="PROSITE" id="PS51898"/>
    </source>
</evidence>
<evidence type="ECO:0000256" key="3">
    <source>
        <dbReference type="ARBA" id="ARBA00023125"/>
    </source>
</evidence>
<dbReference type="InterPro" id="IPR002104">
    <property type="entry name" value="Integrase_catalytic"/>
</dbReference>
<dbReference type="InterPro" id="IPR010998">
    <property type="entry name" value="Integrase_recombinase_N"/>
</dbReference>
<comment type="similarity">
    <text evidence="1">Belongs to the 'phage' integrase family.</text>
</comment>
<proteinExistence type="inferred from homology"/>
<dbReference type="Proteomes" id="UP000322509">
    <property type="component" value="Chromosome"/>
</dbReference>
<feature type="domain" description="Tyr recombinase" evidence="5">
    <location>
        <begin position="204"/>
        <end position="375"/>
    </location>
</feature>